<dbReference type="EMBL" id="BQNB010011679">
    <property type="protein sequence ID" value="GJS93734.1"/>
    <property type="molecule type" value="Genomic_DNA"/>
</dbReference>
<evidence type="ECO:0000313" key="2">
    <source>
        <dbReference type="Proteomes" id="UP001151760"/>
    </source>
</evidence>
<organism evidence="1 2">
    <name type="scientific">Tanacetum coccineum</name>
    <dbReference type="NCBI Taxonomy" id="301880"/>
    <lineage>
        <taxon>Eukaryota</taxon>
        <taxon>Viridiplantae</taxon>
        <taxon>Streptophyta</taxon>
        <taxon>Embryophyta</taxon>
        <taxon>Tracheophyta</taxon>
        <taxon>Spermatophyta</taxon>
        <taxon>Magnoliopsida</taxon>
        <taxon>eudicotyledons</taxon>
        <taxon>Gunneridae</taxon>
        <taxon>Pentapetalae</taxon>
        <taxon>asterids</taxon>
        <taxon>campanulids</taxon>
        <taxon>Asterales</taxon>
        <taxon>Asteraceae</taxon>
        <taxon>Asteroideae</taxon>
        <taxon>Anthemideae</taxon>
        <taxon>Anthemidinae</taxon>
        <taxon>Tanacetum</taxon>
    </lineage>
</organism>
<reference evidence="1" key="2">
    <citation type="submission" date="2022-01" db="EMBL/GenBank/DDBJ databases">
        <authorList>
            <person name="Yamashiro T."/>
            <person name="Shiraishi A."/>
            <person name="Satake H."/>
            <person name="Nakayama K."/>
        </authorList>
    </citation>
    <scope>NUCLEOTIDE SEQUENCE</scope>
</reference>
<keyword evidence="2" id="KW-1185">Reference proteome</keyword>
<gene>
    <name evidence="1" type="ORF">Tco_0800702</name>
</gene>
<proteinExistence type="predicted"/>
<reference evidence="1" key="1">
    <citation type="journal article" date="2022" name="Int. J. Mol. Sci.">
        <title>Draft Genome of Tanacetum Coccineum: Genomic Comparison of Closely Related Tanacetum-Family Plants.</title>
        <authorList>
            <person name="Yamashiro T."/>
            <person name="Shiraishi A."/>
            <person name="Nakayama K."/>
            <person name="Satake H."/>
        </authorList>
    </citation>
    <scope>NUCLEOTIDE SEQUENCE</scope>
</reference>
<accession>A0ABQ4ZTW3</accession>
<dbReference type="Proteomes" id="UP001151760">
    <property type="component" value="Unassembled WGS sequence"/>
</dbReference>
<protein>
    <submittedName>
        <fullName evidence="1">Uncharacterized protein</fullName>
    </submittedName>
</protein>
<evidence type="ECO:0000313" key="1">
    <source>
        <dbReference type="EMBL" id="GJS93734.1"/>
    </source>
</evidence>
<sequence>MIGGNAHIKRQTKRRLERLDQEDVAYPNGGGCGGWCGVEGDRGGDIGGDDGYVEGRGCRQGGSDGEGVAEEVEARADGDRIDRGWIYSFYKFWHSPRLDGKLFRAMVGLVAGGVGVVRKKDEEREEAEYLLGFPYLSAQDTADTVGIRSYPS</sequence>
<comment type="caution">
    <text evidence="1">The sequence shown here is derived from an EMBL/GenBank/DDBJ whole genome shotgun (WGS) entry which is preliminary data.</text>
</comment>
<name>A0ABQ4ZTW3_9ASTR</name>